<proteinExistence type="predicted"/>
<dbReference type="GO" id="GO:0016740">
    <property type="term" value="F:transferase activity"/>
    <property type="evidence" value="ECO:0007669"/>
    <property type="project" value="UniProtKB-KW"/>
</dbReference>
<sequence>MNFEKYTHGHDRSVVNAHSARRASEAASFVLPRLKSPMHLLDFGCGPGTITLDLAEHLLPEGSVVGIDNSRVVIDQARVGANEKGTQNVRFEVKSIYDTGYEAETFDAVYAHQVLQHLSEPVKALSEAKRVLKPGGICAAREVDWGTAVLWPPDERLSAFLDVYSRVAARNGGDDCAGRRLKEWFIQAEFSDLDVTTSTWAFSDQNGLKWWGEQWAERILHSELGRRALDYGIATDNDLEEISRGWLEWVDKRGAFFTFIHVEIIGVRD</sequence>
<accession>A0A381T577</accession>
<dbReference type="InterPro" id="IPR029063">
    <property type="entry name" value="SAM-dependent_MTases_sf"/>
</dbReference>
<reference evidence="3" key="1">
    <citation type="submission" date="2018-05" db="EMBL/GenBank/DDBJ databases">
        <authorList>
            <person name="Lanie J.A."/>
            <person name="Ng W.-L."/>
            <person name="Kazmierczak K.M."/>
            <person name="Andrzejewski T.M."/>
            <person name="Davidsen T.M."/>
            <person name="Wayne K.J."/>
            <person name="Tettelin H."/>
            <person name="Glass J.I."/>
            <person name="Rusch D."/>
            <person name="Podicherti R."/>
            <person name="Tsui H.-C.T."/>
            <person name="Winkler M.E."/>
        </authorList>
    </citation>
    <scope>NUCLEOTIDE SEQUENCE</scope>
</reference>
<evidence type="ECO:0000256" key="1">
    <source>
        <dbReference type="ARBA" id="ARBA00022679"/>
    </source>
</evidence>
<keyword evidence="1" id="KW-0808">Transferase</keyword>
<dbReference type="PANTHER" id="PTHR43861">
    <property type="entry name" value="TRANS-ACONITATE 2-METHYLTRANSFERASE-RELATED"/>
    <property type="match status" value="1"/>
</dbReference>
<name>A0A381T577_9ZZZZ</name>
<gene>
    <name evidence="3" type="ORF">METZ01_LOCUS62661</name>
</gene>
<dbReference type="PANTHER" id="PTHR43861:SF3">
    <property type="entry name" value="PUTATIVE (AFU_ORTHOLOGUE AFUA_2G14390)-RELATED"/>
    <property type="match status" value="1"/>
</dbReference>
<dbReference type="SUPFAM" id="SSF53335">
    <property type="entry name" value="S-adenosyl-L-methionine-dependent methyltransferases"/>
    <property type="match status" value="1"/>
</dbReference>
<dbReference type="AlphaFoldDB" id="A0A381T577"/>
<dbReference type="Gene3D" id="3.40.50.150">
    <property type="entry name" value="Vaccinia Virus protein VP39"/>
    <property type="match status" value="1"/>
</dbReference>
<dbReference type="InterPro" id="IPR025714">
    <property type="entry name" value="Methyltranfer_dom"/>
</dbReference>
<dbReference type="EMBL" id="UINC01003854">
    <property type="protein sequence ID" value="SVA09807.1"/>
    <property type="molecule type" value="Genomic_DNA"/>
</dbReference>
<dbReference type="Pfam" id="PF13847">
    <property type="entry name" value="Methyltransf_31"/>
    <property type="match status" value="1"/>
</dbReference>
<evidence type="ECO:0000259" key="2">
    <source>
        <dbReference type="Pfam" id="PF13847"/>
    </source>
</evidence>
<feature type="domain" description="Methyltransferase" evidence="2">
    <location>
        <begin position="35"/>
        <end position="144"/>
    </location>
</feature>
<evidence type="ECO:0000313" key="3">
    <source>
        <dbReference type="EMBL" id="SVA09807.1"/>
    </source>
</evidence>
<organism evidence="3">
    <name type="scientific">marine metagenome</name>
    <dbReference type="NCBI Taxonomy" id="408172"/>
    <lineage>
        <taxon>unclassified sequences</taxon>
        <taxon>metagenomes</taxon>
        <taxon>ecological metagenomes</taxon>
    </lineage>
</organism>
<dbReference type="CDD" id="cd02440">
    <property type="entry name" value="AdoMet_MTases"/>
    <property type="match status" value="1"/>
</dbReference>
<protein>
    <recommendedName>
        <fullName evidence="2">Methyltransferase domain-containing protein</fullName>
    </recommendedName>
</protein>